<feature type="domain" description="PucR C-terminal helix-turn-helix" evidence="1">
    <location>
        <begin position="416"/>
        <end position="474"/>
    </location>
</feature>
<dbReference type="InterPro" id="IPR042070">
    <property type="entry name" value="PucR_C-HTH_sf"/>
</dbReference>
<dbReference type="Proteomes" id="UP000502677">
    <property type="component" value="Chromosome"/>
</dbReference>
<gene>
    <name evidence="2" type="ORF">G7068_05520</name>
</gene>
<protein>
    <submittedName>
        <fullName evidence="2">PucR family transcriptional regulator</fullName>
    </submittedName>
</protein>
<dbReference type="InterPro" id="IPR025736">
    <property type="entry name" value="PucR_C-HTH_dom"/>
</dbReference>
<proteinExistence type="predicted"/>
<dbReference type="Pfam" id="PF13556">
    <property type="entry name" value="HTH_30"/>
    <property type="match status" value="1"/>
</dbReference>
<dbReference type="RefSeq" id="WP_166290015.1">
    <property type="nucleotide sequence ID" value="NZ_CP049863.1"/>
</dbReference>
<organism evidence="2 3">
    <name type="scientific">Leucobacter viscericola</name>
    <dbReference type="NCBI Taxonomy" id="2714935"/>
    <lineage>
        <taxon>Bacteria</taxon>
        <taxon>Bacillati</taxon>
        <taxon>Actinomycetota</taxon>
        <taxon>Actinomycetes</taxon>
        <taxon>Micrococcales</taxon>
        <taxon>Microbacteriaceae</taxon>
        <taxon>Leucobacter</taxon>
    </lineage>
</organism>
<evidence type="ECO:0000313" key="2">
    <source>
        <dbReference type="EMBL" id="QIK62723.1"/>
    </source>
</evidence>
<dbReference type="KEGG" id="lvi:G7068_05520"/>
<accession>A0A6G7XDU6</accession>
<dbReference type="AlphaFoldDB" id="A0A6G7XDU6"/>
<name>A0A6G7XDU6_9MICO</name>
<evidence type="ECO:0000259" key="1">
    <source>
        <dbReference type="Pfam" id="PF13556"/>
    </source>
</evidence>
<dbReference type="EMBL" id="CP049863">
    <property type="protein sequence ID" value="QIK62723.1"/>
    <property type="molecule type" value="Genomic_DNA"/>
</dbReference>
<dbReference type="Gene3D" id="1.10.10.2840">
    <property type="entry name" value="PucR C-terminal helix-turn-helix domain"/>
    <property type="match status" value="1"/>
</dbReference>
<sequence>MSLDLQAIVRAVGGECLQHRVTDRTRIDGVAHIEAFVVVGNPDYVTLVTGSTTELQRRLEYTNSVEDPLVNAVFVSHENSAALRALLAEHRMTGILGARVDQVALHATLAALIAEDRAASDRLVAAGMNVLTQVARRGGVTAVIAELARRIDGWAVLLDAQGQLIASAGAGRLHISDAVAVALGRPVRVRHEGLQVHQVGSDRDLAGYLVIATRSSSTSRSRDLATQAAALFDLLLRTHDPSRTERLGRGALYEILIGGGDSAQALLRRWGVHERSLTGFSLGARTRTVDLERALRRWFDELGAEHIFAAESDGIRGFVRDDLAAELASRVQAFESMGGLVALGLGDPAPTEQLNRSAVQARQALDTALEEGQRVLSFSRLPTVDLVLRALNGSPRDQLARVLSPLFDDAGEPGELAQTLRVFLAEHGAHRRSAERLGVHRQTLVARIRRVEELTGLSMDQADDRATAWLALRVAGL</sequence>
<evidence type="ECO:0000313" key="3">
    <source>
        <dbReference type="Proteomes" id="UP000502677"/>
    </source>
</evidence>
<keyword evidence="3" id="KW-1185">Reference proteome</keyword>
<dbReference type="PANTHER" id="PTHR33744">
    <property type="entry name" value="CARBOHYDRATE DIACID REGULATOR"/>
    <property type="match status" value="1"/>
</dbReference>
<dbReference type="InterPro" id="IPR051448">
    <property type="entry name" value="CdaR-like_regulators"/>
</dbReference>
<reference evidence="2 3" key="1">
    <citation type="submission" date="2020-03" db="EMBL/GenBank/DDBJ databases">
        <title>Leucobacter sp. nov., isolated from beetles.</title>
        <authorList>
            <person name="Hyun D.-W."/>
            <person name="Bae J.-W."/>
        </authorList>
    </citation>
    <scope>NUCLEOTIDE SEQUENCE [LARGE SCALE GENOMIC DNA]</scope>
    <source>
        <strain evidence="2 3">HDW9C</strain>
    </source>
</reference>